<proteinExistence type="predicted"/>
<feature type="domain" description="AB hydrolase-1" evidence="1">
    <location>
        <begin position="71"/>
        <end position="169"/>
    </location>
</feature>
<dbReference type="RefSeq" id="WP_303686513.1">
    <property type="nucleotide sequence ID" value="NZ_CAJXYO010000001.1"/>
</dbReference>
<reference evidence="3" key="1">
    <citation type="journal article" date="2017" name="Proc. Natl. Acad. Sci. U.S.A.">
        <title>Simulation of Deepwater Horizon oil plume reveals substrate specialization within a complex community of hydrocarbon-degraders.</title>
        <authorList>
            <person name="Hu P."/>
            <person name="Dubinsky E.A."/>
            <person name="Probst A.J."/>
            <person name="Wang J."/>
            <person name="Sieber C.M.K."/>
            <person name="Tom L.M."/>
            <person name="Gardinali P."/>
            <person name="Banfield J.F."/>
            <person name="Atlas R.M."/>
            <person name="Andersen G.L."/>
        </authorList>
    </citation>
    <scope>NUCLEOTIDE SEQUENCE [LARGE SCALE GENOMIC DNA]</scope>
</reference>
<dbReference type="AlphaFoldDB" id="A0A1Z8AZW2"/>
<dbReference type="InterPro" id="IPR000073">
    <property type="entry name" value="AB_hydrolase_1"/>
</dbReference>
<accession>A0A1Z8AZW2</accession>
<comment type="caution">
    <text evidence="2">The sequence shown here is derived from an EMBL/GenBank/DDBJ whole genome shotgun (WGS) entry which is preliminary data.</text>
</comment>
<dbReference type="GO" id="GO:0016020">
    <property type="term" value="C:membrane"/>
    <property type="evidence" value="ECO:0007669"/>
    <property type="project" value="TreeGrafter"/>
</dbReference>
<dbReference type="Pfam" id="PF00561">
    <property type="entry name" value="Abhydrolase_1"/>
    <property type="match status" value="1"/>
</dbReference>
<dbReference type="Proteomes" id="UP000196102">
    <property type="component" value="Unassembled WGS sequence"/>
</dbReference>
<evidence type="ECO:0000313" key="2">
    <source>
        <dbReference type="EMBL" id="OUS15873.1"/>
    </source>
</evidence>
<dbReference type="Gene3D" id="3.40.50.1820">
    <property type="entry name" value="alpha/beta hydrolase"/>
    <property type="match status" value="1"/>
</dbReference>
<protein>
    <recommendedName>
        <fullName evidence="1">AB hydrolase-1 domain-containing protein</fullName>
    </recommendedName>
</protein>
<dbReference type="EMBL" id="MAAX01000099">
    <property type="protein sequence ID" value="OUS15873.1"/>
    <property type="molecule type" value="Genomic_DNA"/>
</dbReference>
<dbReference type="InterPro" id="IPR029058">
    <property type="entry name" value="AB_hydrolase_fold"/>
</dbReference>
<dbReference type="PANTHER" id="PTHR43798:SF33">
    <property type="entry name" value="HYDROLASE, PUTATIVE (AFU_ORTHOLOGUE AFUA_2G14860)-RELATED"/>
    <property type="match status" value="1"/>
</dbReference>
<gene>
    <name evidence="2" type="ORF">A9Q93_06080</name>
</gene>
<dbReference type="SUPFAM" id="SSF53474">
    <property type="entry name" value="alpha/beta-Hydrolases"/>
    <property type="match status" value="1"/>
</dbReference>
<sequence length="274" mass="31357">MKRIFTLILNKTAYVLPKWNGKQAFKLLCKVKRIEISSQGNDFLNKAVQSKWSYHNYEATIYKYGSGSKKLIFLHGWLSNSERWREMIESLDLRDYSCYLIDAPGHGRSKGNSLNLEIYRLILIDLVKSQGDIHSIIGHSLGSLVTAYALMRDATLPVDSIILMGAPAGMNSIYDFFKRIMNLNNKTIENMDAFINKEITEIPAHEINIKNFLKVVQQPVLVIHDYDDKICPIVPIETAVALNKQVESFFTSHLGHDLLDREVIKRTLHFLDSV</sequence>
<dbReference type="PANTHER" id="PTHR43798">
    <property type="entry name" value="MONOACYLGLYCEROL LIPASE"/>
    <property type="match status" value="1"/>
</dbReference>
<dbReference type="InterPro" id="IPR050266">
    <property type="entry name" value="AB_hydrolase_sf"/>
</dbReference>
<evidence type="ECO:0000259" key="1">
    <source>
        <dbReference type="Pfam" id="PF00561"/>
    </source>
</evidence>
<organism evidence="2 3">
    <name type="scientific">Nonlabens dokdonensis</name>
    <dbReference type="NCBI Taxonomy" id="328515"/>
    <lineage>
        <taxon>Bacteria</taxon>
        <taxon>Pseudomonadati</taxon>
        <taxon>Bacteroidota</taxon>
        <taxon>Flavobacteriia</taxon>
        <taxon>Flavobacteriales</taxon>
        <taxon>Flavobacteriaceae</taxon>
        <taxon>Nonlabens</taxon>
    </lineage>
</organism>
<evidence type="ECO:0000313" key="3">
    <source>
        <dbReference type="Proteomes" id="UP000196102"/>
    </source>
</evidence>
<name>A0A1Z8AZW2_9FLAO</name>